<dbReference type="Pfam" id="PF06013">
    <property type="entry name" value="WXG100"/>
    <property type="match status" value="1"/>
</dbReference>
<accession>A0A975JVL9</accession>
<keyword evidence="4" id="KW-1185">Reference proteome</keyword>
<dbReference type="AlphaFoldDB" id="A0A975JVL9"/>
<protein>
    <recommendedName>
        <fullName evidence="1">ESAT-6-like protein</fullName>
    </recommendedName>
</protein>
<evidence type="ECO:0000313" key="4">
    <source>
        <dbReference type="Proteomes" id="UP000682202"/>
    </source>
</evidence>
<dbReference type="Proteomes" id="UP000682202">
    <property type="component" value="Chromosome"/>
</dbReference>
<dbReference type="RefSeq" id="WP_211698089.1">
    <property type="nucleotide sequence ID" value="NZ_CP046600.1"/>
</dbReference>
<evidence type="ECO:0000256" key="2">
    <source>
        <dbReference type="SAM" id="MobiDB-lite"/>
    </source>
</evidence>
<dbReference type="KEGG" id="mspg:F6B93_04935"/>
<dbReference type="Gene3D" id="1.10.287.1060">
    <property type="entry name" value="ESAT-6-like"/>
    <property type="match status" value="1"/>
</dbReference>
<comment type="similarity">
    <text evidence="1">Belongs to the WXG100 family.</text>
</comment>
<evidence type="ECO:0000313" key="3">
    <source>
        <dbReference type="EMBL" id="QUR66519.1"/>
    </source>
</evidence>
<sequence length="100" mass="10685">MAVMKTDAATLAREAQSFDRIAGELKASIGRVESTASDLQPAWHGQAGLAAQAALQRFHEAANKQILELNQISTNISSAGMNYSRADDDQSSSLASQMNF</sequence>
<organism evidence="3 4">
    <name type="scientific">Mycobacterium spongiae</name>
    <dbReference type="NCBI Taxonomy" id="886343"/>
    <lineage>
        <taxon>Bacteria</taxon>
        <taxon>Bacillati</taxon>
        <taxon>Actinomycetota</taxon>
        <taxon>Actinomycetes</taxon>
        <taxon>Mycobacteriales</taxon>
        <taxon>Mycobacteriaceae</taxon>
        <taxon>Mycobacterium</taxon>
    </lineage>
</organism>
<dbReference type="InterPro" id="IPR010310">
    <property type="entry name" value="T7SS_ESAT-6-like"/>
</dbReference>
<name>A0A975JVL9_9MYCO</name>
<dbReference type="EMBL" id="CP046600">
    <property type="protein sequence ID" value="QUR66519.1"/>
    <property type="molecule type" value="Genomic_DNA"/>
</dbReference>
<feature type="region of interest" description="Disordered" evidence="2">
    <location>
        <begin position="80"/>
        <end position="100"/>
    </location>
</feature>
<feature type="compositionally biased region" description="Low complexity" evidence="2">
    <location>
        <begin position="91"/>
        <end position="100"/>
    </location>
</feature>
<gene>
    <name evidence="3" type="ORF">F6B93_04935</name>
</gene>
<proteinExistence type="inferred from homology"/>
<evidence type="ECO:0000256" key="1">
    <source>
        <dbReference type="RuleBase" id="RU362001"/>
    </source>
</evidence>
<dbReference type="SUPFAM" id="SSF140453">
    <property type="entry name" value="EsxAB dimer-like"/>
    <property type="match status" value="1"/>
</dbReference>
<dbReference type="NCBIfam" id="TIGR03930">
    <property type="entry name" value="WXG100_ESAT6"/>
    <property type="match status" value="1"/>
</dbReference>
<reference evidence="3" key="1">
    <citation type="submission" date="2019-12" db="EMBL/GenBank/DDBJ databases">
        <title>Mycobacterium spongiae sp. nov.</title>
        <authorList>
            <person name="Stinear T."/>
        </authorList>
    </citation>
    <scope>NUCLEOTIDE SEQUENCE</scope>
    <source>
        <strain evidence="3">FSD4b-SM</strain>
    </source>
</reference>
<dbReference type="InterPro" id="IPR036689">
    <property type="entry name" value="ESAT-6-like_sf"/>
</dbReference>